<dbReference type="RefSeq" id="YP_008475116.1">
    <property type="nucleotide sequence ID" value="NC_022167.1"/>
</dbReference>
<dbReference type="NCBIfam" id="TIGR01453">
    <property type="entry name" value="grpIintron_endo"/>
    <property type="match status" value="1"/>
</dbReference>
<feature type="domain" description="GIY-YIG" evidence="1">
    <location>
        <begin position="133"/>
        <end position="225"/>
    </location>
</feature>
<dbReference type="GO" id="GO:0004519">
    <property type="term" value="F:endonuclease activity"/>
    <property type="evidence" value="ECO:0007669"/>
    <property type="project" value="UniProtKB-KW"/>
</dbReference>
<reference evidence="2" key="1">
    <citation type="submission" date="2013-04" db="EMBL/GenBank/DDBJ databases">
        <authorList>
            <person name="Hegedusova E."/>
            <person name="Brejova B."/>
            <person name="Nosek J."/>
        </authorList>
    </citation>
    <scope>NUCLEOTIDE SEQUENCE</scope>
    <source>
        <strain evidence="2">CBS 1670</strain>
    </source>
</reference>
<keyword evidence="2" id="KW-0255">Endonuclease</keyword>
<dbReference type="InterPro" id="IPR006350">
    <property type="entry name" value="Intron_endoG1"/>
</dbReference>
<dbReference type="InterPro" id="IPR035901">
    <property type="entry name" value="GIY-YIG_endonuc_sf"/>
</dbReference>
<gene>
    <name evidence="2" type="primary">cob-I1</name>
    <name evidence="2" type="ORF">H731WILSUA-L_018</name>
</gene>
<dbReference type="Pfam" id="PF01541">
    <property type="entry name" value="GIY-YIG"/>
    <property type="match status" value="1"/>
</dbReference>
<dbReference type="EMBL" id="KC993193">
    <property type="protein sequence ID" value="AGS44426.1"/>
    <property type="molecule type" value="Genomic_DNA"/>
</dbReference>
<dbReference type="Gene3D" id="3.40.1440.10">
    <property type="entry name" value="GIY-YIG endonuclease"/>
    <property type="match status" value="1"/>
</dbReference>
<dbReference type="InterPro" id="IPR000305">
    <property type="entry name" value="GIY-YIG_endonuc"/>
</dbReference>
<sequence length="396" mass="46536">KKTQHCPKSIIKNTSGVDAIRRSPWTICYSTIADAFKSEGRLPKSSKKRIYYLENVTYPLLRNSSSFNLKPFHRSIHTSNSVLTKKSMIHVSPHQDISNPEEIFKYLNIKLENYWENLNTIETRNYIRETVKNKSGIYIIINKITRNYYIGSAITNKLNTRFNNHCYHTNNGNKRIKKSINEYGLNNFIFGILEYYPEIINKNNNIELLNLEQTYIFLMAPVYNVLTEAVNSFGYKHIDETKLKMKSLFTKERRELLAELQKNRKGKWSLESKEKIRQSNFNRSPDWISDEGRAKISAIHSKTIYLKDLYTNEYICEFKNIPKMHNYICCSEKTIRRALKIEHISIPTVYVPYLNNELINKFTNVKENNPILINCDLKSSVTSQINSKIYIITRKP</sequence>
<dbReference type="GeneID" id="16694936"/>
<dbReference type="PROSITE" id="PS50164">
    <property type="entry name" value="GIY_YIG"/>
    <property type="match status" value="1"/>
</dbReference>
<dbReference type="SMART" id="SM00465">
    <property type="entry name" value="GIYc"/>
    <property type="match status" value="1"/>
</dbReference>
<feature type="non-terminal residue" evidence="2">
    <location>
        <position position="1"/>
    </location>
</feature>
<proteinExistence type="predicted"/>
<dbReference type="SUPFAM" id="SSF82771">
    <property type="entry name" value="GIY-YIG endonuclease"/>
    <property type="match status" value="1"/>
</dbReference>
<dbReference type="CDD" id="cd10445">
    <property type="entry name" value="GIY-YIG_bI1_like"/>
    <property type="match status" value="1"/>
</dbReference>
<dbReference type="AlphaFoldDB" id="S5U5P5"/>
<evidence type="ECO:0000259" key="1">
    <source>
        <dbReference type="PROSITE" id="PS50164"/>
    </source>
</evidence>
<keyword evidence="2" id="KW-0540">Nuclease</keyword>
<name>S5U5P5_9ASCO</name>
<keyword evidence="2" id="KW-0496">Mitochondrion</keyword>
<keyword evidence="2" id="KW-0378">Hydrolase</keyword>
<protein>
    <submittedName>
        <fullName evidence="2">Putative GIY endonuclease</fullName>
    </submittedName>
</protein>
<evidence type="ECO:0000313" key="2">
    <source>
        <dbReference type="EMBL" id="AGS44426.1"/>
    </source>
</evidence>
<organism evidence="2">
    <name type="scientific">Cyberlindnera suaveolens</name>
    <dbReference type="NCBI Taxonomy" id="907738"/>
    <lineage>
        <taxon>Eukaryota</taxon>
        <taxon>Fungi</taxon>
        <taxon>Dikarya</taxon>
        <taxon>Ascomycota</taxon>
        <taxon>Saccharomycotina</taxon>
        <taxon>Saccharomycetes</taxon>
        <taxon>Phaffomycetales</taxon>
        <taxon>Phaffomycetaceae</taxon>
        <taxon>Cyberlindnera</taxon>
    </lineage>
</organism>
<accession>S5U5P5</accession>
<geneLocation type="mitochondrion" evidence="2"/>